<proteinExistence type="predicted"/>
<dbReference type="EMBL" id="GGEC01071520">
    <property type="protein sequence ID" value="MBX52004.1"/>
    <property type="molecule type" value="Transcribed_RNA"/>
</dbReference>
<accession>A0A2P2PB98</accession>
<name>A0A2P2PB98_RHIMU</name>
<sequence>MTDSPSLSSSCQLPLIPTSVSKEPHHSCPLLPQVAFDSSNSPRKRTTQMLPLSMCSLIY</sequence>
<keyword evidence="1" id="KW-0808">Transferase</keyword>
<evidence type="ECO:0000313" key="1">
    <source>
        <dbReference type="EMBL" id="MBX52004.1"/>
    </source>
</evidence>
<organism evidence="1">
    <name type="scientific">Rhizophora mucronata</name>
    <name type="common">Asiatic mangrove</name>
    <dbReference type="NCBI Taxonomy" id="61149"/>
    <lineage>
        <taxon>Eukaryota</taxon>
        <taxon>Viridiplantae</taxon>
        <taxon>Streptophyta</taxon>
        <taxon>Embryophyta</taxon>
        <taxon>Tracheophyta</taxon>
        <taxon>Spermatophyta</taxon>
        <taxon>Magnoliopsida</taxon>
        <taxon>eudicotyledons</taxon>
        <taxon>Gunneridae</taxon>
        <taxon>Pentapetalae</taxon>
        <taxon>rosids</taxon>
        <taxon>fabids</taxon>
        <taxon>Malpighiales</taxon>
        <taxon>Rhizophoraceae</taxon>
        <taxon>Rhizophora</taxon>
    </lineage>
</organism>
<reference evidence="1" key="1">
    <citation type="submission" date="2018-02" db="EMBL/GenBank/DDBJ databases">
        <title>Rhizophora mucronata_Transcriptome.</title>
        <authorList>
            <person name="Meera S.P."/>
            <person name="Sreeshan A."/>
            <person name="Augustine A."/>
        </authorList>
    </citation>
    <scope>NUCLEOTIDE SEQUENCE</scope>
    <source>
        <tissue evidence="1">Leaf</tissue>
    </source>
</reference>
<protein>
    <submittedName>
        <fullName evidence="1">Glycosyltransferase</fullName>
    </submittedName>
</protein>
<dbReference type="GO" id="GO:0016740">
    <property type="term" value="F:transferase activity"/>
    <property type="evidence" value="ECO:0007669"/>
    <property type="project" value="UniProtKB-KW"/>
</dbReference>
<dbReference type="AlphaFoldDB" id="A0A2P2PB98"/>